<keyword evidence="4" id="KW-1185">Reference proteome</keyword>
<dbReference type="HOGENOM" id="CLU_1029987_0_0_11"/>
<proteinExistence type="predicted"/>
<protein>
    <submittedName>
        <fullName evidence="3">MutG family lantibiotic protection ABC superfamily ATP binding cassette transporter permease</fullName>
    </submittedName>
</protein>
<sequence>MWQSQYGPKQPYPPAPQQQFHRTSRPAADWIRFGVGATAILCGLLTLLSLMLSMVTFHVSDPSGEGLELNGSLQPFKGLDLGILTAAISENEEAKKALGPASSLATFTGIMSLLAALLFIAAGVLLVLRHNVLLTTGMAVGALYLCAAARIPAGIITGLVDRVTSAWSQLSNQFDTSSDIGKAWSLLPTAAIKNGAGTNLIIASEIIGGIALIVLVAWVITCGVKTMKGAIR</sequence>
<feature type="transmembrane region" description="Helical" evidence="2">
    <location>
        <begin position="200"/>
        <end position="224"/>
    </location>
</feature>
<feature type="region of interest" description="Disordered" evidence="1">
    <location>
        <begin position="1"/>
        <end position="20"/>
    </location>
</feature>
<keyword evidence="2" id="KW-1133">Transmembrane helix</keyword>
<gene>
    <name evidence="3" type="ORF">HMPREF9153_1497</name>
</gene>
<comment type="caution">
    <text evidence="3">The sequence shown here is derived from an EMBL/GenBank/DDBJ whole genome shotgun (WGS) entry which is preliminary data.</text>
</comment>
<dbReference type="Proteomes" id="UP000005332">
    <property type="component" value="Unassembled WGS sequence"/>
</dbReference>
<name>G4CY90_9ACTN</name>
<evidence type="ECO:0000256" key="1">
    <source>
        <dbReference type="SAM" id="MobiDB-lite"/>
    </source>
</evidence>
<feature type="transmembrane region" description="Helical" evidence="2">
    <location>
        <begin position="30"/>
        <end position="52"/>
    </location>
</feature>
<reference evidence="3 4" key="1">
    <citation type="submission" date="2011-06" db="EMBL/GenBank/DDBJ databases">
        <authorList>
            <person name="Muzny D."/>
            <person name="Qin X."/>
            <person name="Deng J."/>
            <person name="Jiang H."/>
            <person name="Liu Y."/>
            <person name="Qu J."/>
            <person name="Song X.-Z."/>
            <person name="Zhang L."/>
            <person name="Thornton R."/>
            <person name="Coyle M."/>
            <person name="Francisco L."/>
            <person name="Jackson L."/>
            <person name="Javaid M."/>
            <person name="Korchina V."/>
            <person name="Kovar C."/>
            <person name="Mata R."/>
            <person name="Mathew T."/>
            <person name="Ngo R."/>
            <person name="Nguyen L."/>
            <person name="Nguyen N."/>
            <person name="Okwuonu G."/>
            <person name="Ongeri F."/>
            <person name="Pham C."/>
            <person name="Simmons D."/>
            <person name="Wilczek-Boney K."/>
            <person name="Hale W."/>
            <person name="Jakkamsetti A."/>
            <person name="Pham P."/>
            <person name="Ruth R."/>
            <person name="San Lucas F."/>
            <person name="Warren J."/>
            <person name="Zhang J."/>
            <person name="Zhao Z."/>
            <person name="Zhou C."/>
            <person name="Zhu D."/>
            <person name="Lee S."/>
            <person name="Bess C."/>
            <person name="Blankenburg K."/>
            <person name="Forbes L."/>
            <person name="Fu Q."/>
            <person name="Gubbala S."/>
            <person name="Hirani K."/>
            <person name="Jayaseelan J.C."/>
            <person name="Lara F."/>
            <person name="Munidasa M."/>
            <person name="Palculict T."/>
            <person name="Patil S."/>
            <person name="Pu L.-L."/>
            <person name="Saada N."/>
            <person name="Tang L."/>
            <person name="Weissenberger G."/>
            <person name="Zhu Y."/>
            <person name="Hemphill L."/>
            <person name="Shang Y."/>
            <person name="Youmans B."/>
            <person name="Ayvaz T."/>
            <person name="Ross M."/>
            <person name="Santibanez J."/>
            <person name="Aqrawi P."/>
            <person name="Gross S."/>
            <person name="Joshi V."/>
            <person name="Fowler G."/>
            <person name="Nazareth L."/>
            <person name="Reid J."/>
            <person name="Worley K."/>
            <person name="Petrosino J."/>
            <person name="Highlander S."/>
            <person name="Gibbs R."/>
        </authorList>
    </citation>
    <scope>NUCLEOTIDE SEQUENCE [LARGE SCALE GENOMIC DNA]</scope>
    <source>
        <strain evidence="3 4">ATCC 25577</strain>
    </source>
</reference>
<organism evidence="3 4">
    <name type="scientific">Cutibacterium avidum ATCC 25577</name>
    <dbReference type="NCBI Taxonomy" id="997355"/>
    <lineage>
        <taxon>Bacteria</taxon>
        <taxon>Bacillati</taxon>
        <taxon>Actinomycetota</taxon>
        <taxon>Actinomycetes</taxon>
        <taxon>Propionibacteriales</taxon>
        <taxon>Propionibacteriaceae</taxon>
        <taxon>Cutibacterium</taxon>
    </lineage>
</organism>
<feature type="transmembrane region" description="Helical" evidence="2">
    <location>
        <begin position="140"/>
        <end position="160"/>
    </location>
</feature>
<evidence type="ECO:0000313" key="4">
    <source>
        <dbReference type="Proteomes" id="UP000005332"/>
    </source>
</evidence>
<evidence type="ECO:0000313" key="3">
    <source>
        <dbReference type="EMBL" id="EGY77954.1"/>
    </source>
</evidence>
<evidence type="ECO:0000256" key="2">
    <source>
        <dbReference type="SAM" id="Phobius"/>
    </source>
</evidence>
<keyword evidence="2" id="KW-0472">Membrane</keyword>
<feature type="transmembrane region" description="Helical" evidence="2">
    <location>
        <begin position="104"/>
        <end position="128"/>
    </location>
</feature>
<dbReference type="EMBL" id="AGBA01000013">
    <property type="protein sequence ID" value="EGY77954.1"/>
    <property type="molecule type" value="Genomic_DNA"/>
</dbReference>
<accession>G4CY90</accession>
<keyword evidence="2" id="KW-0812">Transmembrane</keyword>
<dbReference type="AlphaFoldDB" id="G4CY90"/>